<proteinExistence type="predicted"/>
<reference evidence="1 2" key="1">
    <citation type="journal article" date="2016" name="Nat. Commun.">
        <title>Thousands of microbial genomes shed light on interconnected biogeochemical processes in an aquifer system.</title>
        <authorList>
            <person name="Anantharaman K."/>
            <person name="Brown C.T."/>
            <person name="Hug L.A."/>
            <person name="Sharon I."/>
            <person name="Castelle C.J."/>
            <person name="Probst A.J."/>
            <person name="Thomas B.C."/>
            <person name="Singh A."/>
            <person name="Wilkins M.J."/>
            <person name="Karaoz U."/>
            <person name="Brodie E.L."/>
            <person name="Williams K.H."/>
            <person name="Hubbard S.S."/>
            <person name="Banfield J.F."/>
        </authorList>
    </citation>
    <scope>NUCLEOTIDE SEQUENCE [LARGE SCALE GENOMIC DNA]</scope>
</reference>
<protein>
    <submittedName>
        <fullName evidence="1">Uncharacterized protein</fullName>
    </submittedName>
</protein>
<comment type="caution">
    <text evidence="1">The sequence shown here is derived from an EMBL/GenBank/DDBJ whole genome shotgun (WGS) entry which is preliminary data.</text>
</comment>
<dbReference type="EMBL" id="MHMS01000010">
    <property type="protein sequence ID" value="OGZ32274.1"/>
    <property type="molecule type" value="Genomic_DNA"/>
</dbReference>
<name>A0A1G2F2H1_9BACT</name>
<dbReference type="AlphaFoldDB" id="A0A1G2F2H1"/>
<accession>A0A1G2F2H1</accession>
<evidence type="ECO:0000313" key="1">
    <source>
        <dbReference type="EMBL" id="OGZ32274.1"/>
    </source>
</evidence>
<evidence type="ECO:0000313" key="2">
    <source>
        <dbReference type="Proteomes" id="UP000176787"/>
    </source>
</evidence>
<dbReference type="Proteomes" id="UP000176787">
    <property type="component" value="Unassembled WGS sequence"/>
</dbReference>
<sequence length="79" mass="8962">MRKKFYLITLVVLGVLLAGTTTSLVIGGMKYKALSNEQKRHNEIFIKLVYDYAEVLSAHPYYSETNRLPFLLSNPPSTP</sequence>
<organism evidence="1 2">
    <name type="scientific">Candidatus Niyogibacteria bacterium RIFCSPLOWO2_12_FULL_41_13</name>
    <dbReference type="NCBI Taxonomy" id="1801726"/>
    <lineage>
        <taxon>Bacteria</taxon>
        <taxon>Candidatus Niyogiibacteriota</taxon>
    </lineage>
</organism>
<gene>
    <name evidence="1" type="ORF">A3H02_02235</name>
</gene>